<dbReference type="InterPro" id="IPR029050">
    <property type="entry name" value="Immunoprotect_excell_Ig-like"/>
</dbReference>
<dbReference type="Gene3D" id="2.60.40.1240">
    <property type="match status" value="1"/>
</dbReference>
<name>A0ABY4PCU0_9LACO</name>
<accession>A0ABY4PCU0</accession>
<organism evidence="3 4">
    <name type="scientific">Bombilactobacillus thymidiniphilus</name>
    <dbReference type="NCBI Taxonomy" id="2923363"/>
    <lineage>
        <taxon>Bacteria</taxon>
        <taxon>Bacillati</taxon>
        <taxon>Bacillota</taxon>
        <taxon>Bacilli</taxon>
        <taxon>Lactobacillales</taxon>
        <taxon>Lactobacillaceae</taxon>
        <taxon>Bombilactobacillus</taxon>
    </lineage>
</organism>
<dbReference type="Pfam" id="PF16729">
    <property type="entry name" value="DUF5067"/>
    <property type="match status" value="1"/>
</dbReference>
<evidence type="ECO:0000256" key="1">
    <source>
        <dbReference type="ARBA" id="ARBA00022729"/>
    </source>
</evidence>
<feature type="domain" description="DUF5067" evidence="2">
    <location>
        <begin position="159"/>
        <end position="289"/>
    </location>
</feature>
<evidence type="ECO:0000313" key="3">
    <source>
        <dbReference type="EMBL" id="UQS83516.1"/>
    </source>
</evidence>
<dbReference type="PROSITE" id="PS51257">
    <property type="entry name" value="PROKAR_LIPOPROTEIN"/>
    <property type="match status" value="1"/>
</dbReference>
<keyword evidence="4" id="KW-1185">Reference proteome</keyword>
<proteinExistence type="predicted"/>
<reference evidence="3 4" key="1">
    <citation type="journal article" date="2022" name="Int. J. Syst. Evol. Microbiol.">
        <title>Apilactobacillus apisilvae sp. nov., Nicolia spurrieriana gen. nov. sp. nov., Bombilactobacillus folatiphilus sp. nov. and Bombilactobacillus thymidiniphilus sp. nov., four new lactic acid bacterial isolates from stingless bees Tetragonula carbonaria and Austroplebeia australis.</title>
        <authorList>
            <person name="Oliphant S.A."/>
            <person name="Watson-Haigh N.S."/>
            <person name="Sumby K.M."/>
            <person name="Gardner J."/>
            <person name="Groom S."/>
            <person name="Jiranek V."/>
        </authorList>
    </citation>
    <scope>NUCLEOTIDE SEQUENCE [LARGE SCALE GENOMIC DNA]</scope>
    <source>
        <strain evidence="3 4">SG4_A1</strain>
    </source>
</reference>
<dbReference type="InterPro" id="IPR031989">
    <property type="entry name" value="DUF5067"/>
</dbReference>
<evidence type="ECO:0000313" key="4">
    <source>
        <dbReference type="Proteomes" id="UP000831947"/>
    </source>
</evidence>
<dbReference type="EMBL" id="CP093365">
    <property type="protein sequence ID" value="UQS83516.1"/>
    <property type="molecule type" value="Genomic_DNA"/>
</dbReference>
<dbReference type="RefSeq" id="WP_249512742.1">
    <property type="nucleotide sequence ID" value="NZ_CP093365.1"/>
</dbReference>
<sequence>MNTKLKITSIGFFSTLLLFGCSNSSQDTQVSKPELTNYLFKEMDMTAVLFDKYSDSIQADQNLMKPQASKIIKFNDKMIKHVKDNSINKNQSQKLVAMAQASNKFAKDIESDHFNNFVNEESSWINKEFKARESLKISKKSHRYDKFDNSVKNLDATMKEAREKQPHIDKKNMEILTSTEKIDFTKTKIVNDDEGNKNILIYYTATNLSDEPQAPYELFLDAAKLVQDNGDSYSHLDLGSPGTDYENSQEYKTLSEDSSLTQIKPQKSMQAVECYKLSNVDKPLLFQASDRQSNTDLGTLKVPLDFNLNNN</sequence>
<gene>
    <name evidence="3" type="ORF">MOO47_07020</name>
</gene>
<protein>
    <submittedName>
        <fullName evidence="3">DUF5067 domain-containing protein</fullName>
    </submittedName>
</protein>
<evidence type="ECO:0000259" key="2">
    <source>
        <dbReference type="Pfam" id="PF16729"/>
    </source>
</evidence>
<keyword evidence="1" id="KW-0732">Signal</keyword>
<dbReference type="Proteomes" id="UP000831947">
    <property type="component" value="Chromosome"/>
</dbReference>